<dbReference type="OrthoDB" id="249099at2759"/>
<name>A0A9P4WCX3_CURKU</name>
<feature type="domain" description="N-acetyltransferase" evidence="16">
    <location>
        <begin position="22"/>
        <end position="172"/>
    </location>
</feature>
<keyword evidence="6" id="KW-0012">Acyltransferase</keyword>
<evidence type="ECO:0000256" key="1">
    <source>
        <dbReference type="ARBA" id="ARBA00004123"/>
    </source>
</evidence>
<evidence type="ECO:0000313" key="17">
    <source>
        <dbReference type="EMBL" id="KAF3010804.1"/>
    </source>
</evidence>
<comment type="catalytic activity">
    <reaction evidence="9">
        <text>N-terminal L-methionyl-L-leucyl-[protein] + acetyl-CoA = N-terminal N(alpha)-acetyl-L-methionyl-L-leucyl-[protein] + CoA + H(+)</text>
        <dbReference type="Rhea" id="RHEA:50520"/>
        <dbReference type="Rhea" id="RHEA-COMP:12711"/>
        <dbReference type="Rhea" id="RHEA-COMP:12712"/>
        <dbReference type="ChEBI" id="CHEBI:15378"/>
        <dbReference type="ChEBI" id="CHEBI:57287"/>
        <dbReference type="ChEBI" id="CHEBI:57288"/>
        <dbReference type="ChEBI" id="CHEBI:133377"/>
        <dbReference type="ChEBI" id="CHEBI:133378"/>
        <dbReference type="EC" id="2.3.1.256"/>
    </reaction>
</comment>
<evidence type="ECO:0000256" key="7">
    <source>
        <dbReference type="ARBA" id="ARBA00024025"/>
    </source>
</evidence>
<keyword evidence="18" id="KW-1185">Reference proteome</keyword>
<evidence type="ECO:0000259" key="16">
    <source>
        <dbReference type="PROSITE" id="PS51186"/>
    </source>
</evidence>
<dbReference type="EMBL" id="SWKU01000001">
    <property type="protein sequence ID" value="KAF3010804.1"/>
    <property type="molecule type" value="Genomic_DNA"/>
</dbReference>
<organism evidence="17 18">
    <name type="scientific">Curvularia kusanoi</name>
    <name type="common">Cochliobolus kusanoi</name>
    <dbReference type="NCBI Taxonomy" id="90978"/>
    <lineage>
        <taxon>Eukaryota</taxon>
        <taxon>Fungi</taxon>
        <taxon>Dikarya</taxon>
        <taxon>Ascomycota</taxon>
        <taxon>Pezizomycotina</taxon>
        <taxon>Dothideomycetes</taxon>
        <taxon>Pleosporomycetidae</taxon>
        <taxon>Pleosporales</taxon>
        <taxon>Pleosporineae</taxon>
        <taxon>Pleosporaceae</taxon>
        <taxon>Curvularia</taxon>
    </lineage>
</organism>
<evidence type="ECO:0000256" key="13">
    <source>
        <dbReference type="ARBA" id="ARBA00066994"/>
    </source>
</evidence>
<evidence type="ECO:0000256" key="14">
    <source>
        <dbReference type="ARBA" id="ARBA00076746"/>
    </source>
</evidence>
<protein>
    <recommendedName>
        <fullName evidence="13">N-terminal methionine N(alpha)-acetyltransferase NatC</fullName>
        <ecNumber evidence="13">2.3.1.256</ecNumber>
    </recommendedName>
    <alternativeName>
        <fullName evidence="14">N-acetyltransferase MAK3 homolog</fullName>
    </alternativeName>
    <alternativeName>
        <fullName evidence="15">NatC catalytic subunit</fullName>
    </alternativeName>
</protein>
<comment type="subcellular location">
    <subcellularLocation>
        <location evidence="2">Cytoplasm</location>
    </subcellularLocation>
    <subcellularLocation>
        <location evidence="1">Nucleus</location>
    </subcellularLocation>
</comment>
<dbReference type="InterPro" id="IPR000182">
    <property type="entry name" value="GNAT_dom"/>
</dbReference>
<dbReference type="FunFam" id="3.40.630.30:FF:000010">
    <property type="entry name" value="Putative N-alpha-acetyltransferase 30"/>
    <property type="match status" value="1"/>
</dbReference>
<proteinExistence type="inferred from homology"/>
<dbReference type="PROSITE" id="PS51186">
    <property type="entry name" value="GNAT"/>
    <property type="match status" value="1"/>
</dbReference>
<comment type="similarity">
    <text evidence="7">Belongs to the acetyltransferase family. MAK3 subfamily.</text>
</comment>
<comment type="catalytic activity">
    <reaction evidence="11">
        <text>N-terminal L-methionyl-L-phenylalanyl-[protein] + acetyl-CoA = N-terminal N(alpha)-acetyl-L-methionyl-L-phenylalanyl-[protein] + CoA + H(+)</text>
        <dbReference type="Rhea" id="RHEA:50528"/>
        <dbReference type="Rhea" id="RHEA-COMP:12715"/>
        <dbReference type="Rhea" id="RHEA-COMP:12716"/>
        <dbReference type="ChEBI" id="CHEBI:15378"/>
        <dbReference type="ChEBI" id="CHEBI:57287"/>
        <dbReference type="ChEBI" id="CHEBI:57288"/>
        <dbReference type="ChEBI" id="CHEBI:133382"/>
        <dbReference type="ChEBI" id="CHEBI:133383"/>
        <dbReference type="EC" id="2.3.1.256"/>
    </reaction>
</comment>
<dbReference type="Proteomes" id="UP000801428">
    <property type="component" value="Unassembled WGS sequence"/>
</dbReference>
<keyword evidence="5" id="KW-0539">Nucleus</keyword>
<gene>
    <name evidence="17" type="primary">MAK3</name>
    <name evidence="17" type="ORF">E8E13_008317</name>
</gene>
<dbReference type="GO" id="GO:0005634">
    <property type="term" value="C:nucleus"/>
    <property type="evidence" value="ECO:0007669"/>
    <property type="project" value="UniProtKB-SubCell"/>
</dbReference>
<evidence type="ECO:0000256" key="9">
    <source>
        <dbReference type="ARBA" id="ARBA00051225"/>
    </source>
</evidence>
<comment type="caution">
    <text evidence="17">The sequence shown here is derived from an EMBL/GenBank/DDBJ whole genome shotgun (WGS) entry which is preliminary data.</text>
</comment>
<dbReference type="CDD" id="cd04301">
    <property type="entry name" value="NAT_SF"/>
    <property type="match status" value="1"/>
</dbReference>
<evidence type="ECO:0000256" key="3">
    <source>
        <dbReference type="ARBA" id="ARBA00022490"/>
    </source>
</evidence>
<evidence type="ECO:0000256" key="10">
    <source>
        <dbReference type="ARBA" id="ARBA00052207"/>
    </source>
</evidence>
<evidence type="ECO:0000256" key="2">
    <source>
        <dbReference type="ARBA" id="ARBA00004496"/>
    </source>
</evidence>
<evidence type="ECO:0000256" key="11">
    <source>
        <dbReference type="ARBA" id="ARBA00052362"/>
    </source>
</evidence>
<keyword evidence="3" id="KW-0963">Cytoplasm</keyword>
<evidence type="ECO:0000256" key="5">
    <source>
        <dbReference type="ARBA" id="ARBA00023242"/>
    </source>
</evidence>
<evidence type="ECO:0000313" key="18">
    <source>
        <dbReference type="Proteomes" id="UP000801428"/>
    </source>
</evidence>
<evidence type="ECO:0000256" key="12">
    <source>
        <dbReference type="ARBA" id="ARBA00052477"/>
    </source>
</evidence>
<dbReference type="PANTHER" id="PTHR45896">
    <property type="entry name" value="N-ALPHA-ACETYLTRANSFERASE 30"/>
    <property type="match status" value="1"/>
</dbReference>
<evidence type="ECO:0000256" key="15">
    <source>
        <dbReference type="ARBA" id="ARBA00078622"/>
    </source>
</evidence>
<dbReference type="GO" id="GO:0031417">
    <property type="term" value="C:NatC complex"/>
    <property type="evidence" value="ECO:0007669"/>
    <property type="project" value="TreeGrafter"/>
</dbReference>
<dbReference type="AlphaFoldDB" id="A0A9P4WCX3"/>
<dbReference type="InterPro" id="IPR044542">
    <property type="entry name" value="NAA30-like"/>
</dbReference>
<comment type="catalytic activity">
    <reaction evidence="8">
        <text>N-terminal L-methionyl-L-isoleucyl-[protein] + acetyl-CoA = N-terminal N(alpha)-acetyl-L-methionyl-L-isoleucyl-[protein] + CoA + H(+)</text>
        <dbReference type="Rhea" id="RHEA:50524"/>
        <dbReference type="Rhea" id="RHEA-COMP:12713"/>
        <dbReference type="Rhea" id="RHEA-COMP:12714"/>
        <dbReference type="ChEBI" id="CHEBI:15378"/>
        <dbReference type="ChEBI" id="CHEBI:57287"/>
        <dbReference type="ChEBI" id="CHEBI:57288"/>
        <dbReference type="ChEBI" id="CHEBI:133379"/>
        <dbReference type="ChEBI" id="CHEBI:133380"/>
        <dbReference type="EC" id="2.3.1.256"/>
    </reaction>
</comment>
<accession>A0A9P4WCX3</accession>
<evidence type="ECO:0000256" key="6">
    <source>
        <dbReference type="ARBA" id="ARBA00023315"/>
    </source>
</evidence>
<comment type="catalytic activity">
    <reaction evidence="10">
        <text>N-terminal L-methionyl-L-tyrosyl-[protein] + acetyl-CoA = N-terminal N(alpha)-acetyl-L-methionyl-L-tyrosyl-[protein] + CoA + H(+)</text>
        <dbReference type="Rhea" id="RHEA:50532"/>
        <dbReference type="Rhea" id="RHEA-COMP:12717"/>
        <dbReference type="Rhea" id="RHEA-COMP:12718"/>
        <dbReference type="ChEBI" id="CHEBI:15378"/>
        <dbReference type="ChEBI" id="CHEBI:57287"/>
        <dbReference type="ChEBI" id="CHEBI:57288"/>
        <dbReference type="ChEBI" id="CHEBI:133384"/>
        <dbReference type="ChEBI" id="CHEBI:133385"/>
        <dbReference type="EC" id="2.3.1.256"/>
    </reaction>
</comment>
<dbReference type="EC" id="2.3.1.256" evidence="13"/>
<dbReference type="Pfam" id="PF00583">
    <property type="entry name" value="Acetyltransf_1"/>
    <property type="match status" value="1"/>
</dbReference>
<dbReference type="GO" id="GO:0120518">
    <property type="term" value="F:protein N-terminal-methionine acetyltransferase activity"/>
    <property type="evidence" value="ECO:0007669"/>
    <property type="project" value="UniProtKB-EC"/>
</dbReference>
<sequence length="205" mass="23106">MADNEHVGAAAAEAEAVELSYVQYEGAQEEKYLPSIRQLIGKDLSEPYSIYVYRYFLYQWGDLCFMTLDKDSNLIGVIISKLEPHRSGTYRGYIAMLAVQESFRGKGIASKLVSMAIDAMAARDADEVVLETEITNTASLKLYERLGFLRSKKLHRYYLNGNAAYRLILYLKEGTALKRPDGAHMHDMGFGVPDMQRVDEASMIP</sequence>
<reference evidence="17" key="1">
    <citation type="submission" date="2019-04" db="EMBL/GenBank/DDBJ databases">
        <title>Sequencing of skin fungus with MAO and IRED activity.</title>
        <authorList>
            <person name="Marsaioli A.J."/>
            <person name="Bonatto J.M.C."/>
            <person name="Reis Junior O."/>
        </authorList>
    </citation>
    <scope>NUCLEOTIDE SEQUENCE</scope>
    <source>
        <strain evidence="17">30M1</strain>
    </source>
</reference>
<evidence type="ECO:0000256" key="8">
    <source>
        <dbReference type="ARBA" id="ARBA00050754"/>
    </source>
</evidence>
<dbReference type="InterPro" id="IPR016181">
    <property type="entry name" value="Acyl_CoA_acyltransferase"/>
</dbReference>
<evidence type="ECO:0000256" key="4">
    <source>
        <dbReference type="ARBA" id="ARBA00022679"/>
    </source>
</evidence>
<dbReference type="PANTHER" id="PTHR45896:SF1">
    <property type="entry name" value="N-ALPHA-ACETYLTRANSFERASE 30"/>
    <property type="match status" value="1"/>
</dbReference>
<dbReference type="SUPFAM" id="SSF55729">
    <property type="entry name" value="Acyl-CoA N-acyltransferases (Nat)"/>
    <property type="match status" value="1"/>
</dbReference>
<keyword evidence="4" id="KW-0808">Transferase</keyword>
<comment type="catalytic activity">
    <reaction evidence="12">
        <text>N-terminal L-methionyl-L-tryptophyl-[protein] + acetyl-CoA = N-terminal N(alpha)-acetyl-L-methionyl-L-tryptophyl-[protein] + CoA + H(+)</text>
        <dbReference type="Rhea" id="RHEA:50560"/>
        <dbReference type="Rhea" id="RHEA-COMP:12724"/>
        <dbReference type="Rhea" id="RHEA-COMP:12725"/>
        <dbReference type="ChEBI" id="CHEBI:15378"/>
        <dbReference type="ChEBI" id="CHEBI:57287"/>
        <dbReference type="ChEBI" id="CHEBI:57288"/>
        <dbReference type="ChEBI" id="CHEBI:133386"/>
        <dbReference type="ChEBI" id="CHEBI:133387"/>
        <dbReference type="EC" id="2.3.1.256"/>
    </reaction>
</comment>
<dbReference type="Gene3D" id="3.40.630.30">
    <property type="match status" value="1"/>
</dbReference>